<dbReference type="GO" id="GO:0009086">
    <property type="term" value="P:methionine biosynthetic process"/>
    <property type="evidence" value="ECO:0007669"/>
    <property type="project" value="InterPro"/>
</dbReference>
<protein>
    <recommendedName>
        <fullName evidence="1">Cobalamin-independent methionine synthase MetE C-terminal/archaeal domain-containing protein</fullName>
    </recommendedName>
</protein>
<dbReference type="InterPro" id="IPR038071">
    <property type="entry name" value="UROD/MetE-like_sf"/>
</dbReference>
<dbReference type="Proteomes" id="UP001174909">
    <property type="component" value="Unassembled WGS sequence"/>
</dbReference>
<accession>A0AA35XME9</accession>
<dbReference type="SUPFAM" id="SSF51726">
    <property type="entry name" value="UROD/MetE-like"/>
    <property type="match status" value="1"/>
</dbReference>
<proteinExistence type="predicted"/>
<sequence length="92" mass="10171">MKNSSDRILTTHVGSLARPPEILELMRARETRRAHDAEALASQVRQSVQTVVQRQVGIGIDVPSDGEFSKTSFSTYVNDRLSGFDARTPGTR</sequence>
<dbReference type="InterPro" id="IPR002629">
    <property type="entry name" value="Met_Synth_C/arc"/>
</dbReference>
<evidence type="ECO:0000313" key="2">
    <source>
        <dbReference type="EMBL" id="CAI8056952.1"/>
    </source>
</evidence>
<dbReference type="GO" id="GO:0008270">
    <property type="term" value="F:zinc ion binding"/>
    <property type="evidence" value="ECO:0007669"/>
    <property type="project" value="InterPro"/>
</dbReference>
<reference evidence="2" key="1">
    <citation type="submission" date="2023-03" db="EMBL/GenBank/DDBJ databases">
        <authorList>
            <person name="Steffen K."/>
            <person name="Cardenas P."/>
        </authorList>
    </citation>
    <scope>NUCLEOTIDE SEQUENCE</scope>
</reference>
<organism evidence="2 3">
    <name type="scientific">Geodia barretti</name>
    <name type="common">Barrett's horny sponge</name>
    <dbReference type="NCBI Taxonomy" id="519541"/>
    <lineage>
        <taxon>Eukaryota</taxon>
        <taxon>Metazoa</taxon>
        <taxon>Porifera</taxon>
        <taxon>Demospongiae</taxon>
        <taxon>Heteroscleromorpha</taxon>
        <taxon>Tetractinellida</taxon>
        <taxon>Astrophorina</taxon>
        <taxon>Geodiidae</taxon>
        <taxon>Geodia</taxon>
    </lineage>
</organism>
<evidence type="ECO:0000259" key="1">
    <source>
        <dbReference type="Pfam" id="PF01717"/>
    </source>
</evidence>
<dbReference type="Gene3D" id="3.20.20.210">
    <property type="match status" value="1"/>
</dbReference>
<feature type="domain" description="Cobalamin-independent methionine synthase MetE C-terminal/archaeal" evidence="1">
    <location>
        <begin position="9"/>
        <end position="87"/>
    </location>
</feature>
<dbReference type="Pfam" id="PF01717">
    <property type="entry name" value="Meth_synt_2"/>
    <property type="match status" value="1"/>
</dbReference>
<gene>
    <name evidence="2" type="ORF">GBAR_LOCUS31024</name>
</gene>
<dbReference type="GO" id="GO:0003871">
    <property type="term" value="F:5-methyltetrahydropteroyltriglutamate-homocysteine S-methyltransferase activity"/>
    <property type="evidence" value="ECO:0007669"/>
    <property type="project" value="InterPro"/>
</dbReference>
<dbReference type="AlphaFoldDB" id="A0AA35XME9"/>
<name>A0AA35XME9_GEOBA</name>
<comment type="caution">
    <text evidence="2">The sequence shown here is derived from an EMBL/GenBank/DDBJ whole genome shotgun (WGS) entry which is preliminary data.</text>
</comment>
<keyword evidence="3" id="KW-1185">Reference proteome</keyword>
<evidence type="ECO:0000313" key="3">
    <source>
        <dbReference type="Proteomes" id="UP001174909"/>
    </source>
</evidence>
<dbReference type="EMBL" id="CASHTH010004409">
    <property type="protein sequence ID" value="CAI8056952.1"/>
    <property type="molecule type" value="Genomic_DNA"/>
</dbReference>